<dbReference type="EMBL" id="ML977311">
    <property type="protein sequence ID" value="KAF2122248.1"/>
    <property type="molecule type" value="Genomic_DNA"/>
</dbReference>
<feature type="compositionally biased region" description="Polar residues" evidence="1">
    <location>
        <begin position="252"/>
        <end position="262"/>
    </location>
</feature>
<gene>
    <name evidence="2" type="ORF">BDV96DRAFT_663270</name>
</gene>
<accession>A0A6A5ZV87</accession>
<dbReference type="Proteomes" id="UP000799770">
    <property type="component" value="Unassembled WGS sequence"/>
</dbReference>
<dbReference type="AlphaFoldDB" id="A0A6A5ZV87"/>
<evidence type="ECO:0000256" key="1">
    <source>
        <dbReference type="SAM" id="MobiDB-lite"/>
    </source>
</evidence>
<evidence type="ECO:0000313" key="3">
    <source>
        <dbReference type="Proteomes" id="UP000799770"/>
    </source>
</evidence>
<feature type="region of interest" description="Disordered" evidence="1">
    <location>
        <begin position="231"/>
        <end position="262"/>
    </location>
</feature>
<keyword evidence="3" id="KW-1185">Reference proteome</keyword>
<organism evidence="2 3">
    <name type="scientific">Lophiotrema nucula</name>
    <dbReference type="NCBI Taxonomy" id="690887"/>
    <lineage>
        <taxon>Eukaryota</taxon>
        <taxon>Fungi</taxon>
        <taxon>Dikarya</taxon>
        <taxon>Ascomycota</taxon>
        <taxon>Pezizomycotina</taxon>
        <taxon>Dothideomycetes</taxon>
        <taxon>Pleosporomycetidae</taxon>
        <taxon>Pleosporales</taxon>
        <taxon>Lophiotremataceae</taxon>
        <taxon>Lophiotrema</taxon>
    </lineage>
</organism>
<name>A0A6A5ZV87_9PLEO</name>
<proteinExistence type="predicted"/>
<sequence>MATRHRPPLKHFRFLDLPRELRLMVYERLPRTIGHKHVVIHHHSHVDDRSAPPTDTITLVTRATPTSILATSKQIYYEAFDAVNHAITNWVLEGGVKIIMNTGRAAFSGLEIIALSALEKTDGIIGNTRPDSHLLIFRDSGLPPGCSDGVFLPSPLSDEEISTALLARASRETQCSDAPQYDASIHSRPPVYDLTEAFKTDQPEILQFIDKSARSIVYHMAKQQLLPSHHNNPTIEIVLRPPGNPKDPNAAPFQSTPNDSGISNYRELMDQLGLIMSIINLEYTQALSQARGVEVKITGWLSTMTGLTQNDVPFNPEQSPSHPWSYGAGTQVKLAMSLNKGTWKDQWLV</sequence>
<evidence type="ECO:0000313" key="2">
    <source>
        <dbReference type="EMBL" id="KAF2122248.1"/>
    </source>
</evidence>
<reference evidence="2" key="1">
    <citation type="journal article" date="2020" name="Stud. Mycol.">
        <title>101 Dothideomycetes genomes: a test case for predicting lifestyles and emergence of pathogens.</title>
        <authorList>
            <person name="Haridas S."/>
            <person name="Albert R."/>
            <person name="Binder M."/>
            <person name="Bloem J."/>
            <person name="Labutti K."/>
            <person name="Salamov A."/>
            <person name="Andreopoulos B."/>
            <person name="Baker S."/>
            <person name="Barry K."/>
            <person name="Bills G."/>
            <person name="Bluhm B."/>
            <person name="Cannon C."/>
            <person name="Castanera R."/>
            <person name="Culley D."/>
            <person name="Daum C."/>
            <person name="Ezra D."/>
            <person name="Gonzalez J."/>
            <person name="Henrissat B."/>
            <person name="Kuo A."/>
            <person name="Liang C."/>
            <person name="Lipzen A."/>
            <person name="Lutzoni F."/>
            <person name="Magnuson J."/>
            <person name="Mondo S."/>
            <person name="Nolan M."/>
            <person name="Ohm R."/>
            <person name="Pangilinan J."/>
            <person name="Park H.-J."/>
            <person name="Ramirez L."/>
            <person name="Alfaro M."/>
            <person name="Sun H."/>
            <person name="Tritt A."/>
            <person name="Yoshinaga Y."/>
            <person name="Zwiers L.-H."/>
            <person name="Turgeon B."/>
            <person name="Goodwin S."/>
            <person name="Spatafora J."/>
            <person name="Crous P."/>
            <person name="Grigoriev I."/>
        </authorList>
    </citation>
    <scope>NUCLEOTIDE SEQUENCE</scope>
    <source>
        <strain evidence="2">CBS 627.86</strain>
    </source>
</reference>
<protein>
    <submittedName>
        <fullName evidence="2">Uncharacterized protein</fullName>
    </submittedName>
</protein>
<dbReference type="OrthoDB" id="5314997at2759"/>